<name>A0AAV9Y277_9CRYT</name>
<dbReference type="AlphaFoldDB" id="A0AAV9Y277"/>
<keyword evidence="3" id="KW-0804">Transcription</keyword>
<evidence type="ECO:0000256" key="3">
    <source>
        <dbReference type="ARBA" id="ARBA00023163"/>
    </source>
</evidence>
<evidence type="ECO:0000256" key="2">
    <source>
        <dbReference type="ARBA" id="ARBA00023015"/>
    </source>
</evidence>
<feature type="domain" description="NOT2/NOT3/NOT5 C-terminal" evidence="4">
    <location>
        <begin position="215"/>
        <end position="317"/>
    </location>
</feature>
<evidence type="ECO:0000256" key="1">
    <source>
        <dbReference type="ARBA" id="ARBA00007682"/>
    </source>
</evidence>
<dbReference type="GO" id="GO:0030015">
    <property type="term" value="C:CCR4-NOT core complex"/>
    <property type="evidence" value="ECO:0007669"/>
    <property type="project" value="InterPro"/>
</dbReference>
<reference evidence="5 6" key="1">
    <citation type="submission" date="2023-10" db="EMBL/GenBank/DDBJ databases">
        <title>Comparative genomics analysis reveals potential genetic determinants of host preference in Cryptosporidium xiaoi.</title>
        <authorList>
            <person name="Xiao L."/>
            <person name="Li J."/>
        </authorList>
    </citation>
    <scope>NUCLEOTIDE SEQUENCE [LARGE SCALE GENOMIC DNA]</scope>
    <source>
        <strain evidence="5 6">52996</strain>
    </source>
</reference>
<dbReference type="EMBL" id="JAWDEY010000006">
    <property type="protein sequence ID" value="KAK6590530.1"/>
    <property type="molecule type" value="Genomic_DNA"/>
</dbReference>
<accession>A0AAV9Y277</accession>
<evidence type="ECO:0000313" key="5">
    <source>
        <dbReference type="EMBL" id="KAK6590530.1"/>
    </source>
</evidence>
<keyword evidence="2" id="KW-0805">Transcription regulation</keyword>
<dbReference type="PANTHER" id="PTHR23326">
    <property type="entry name" value="CCR4 NOT-RELATED"/>
    <property type="match status" value="1"/>
</dbReference>
<dbReference type="Proteomes" id="UP001311799">
    <property type="component" value="Unassembled WGS sequence"/>
</dbReference>
<dbReference type="GO" id="GO:0006355">
    <property type="term" value="P:regulation of DNA-templated transcription"/>
    <property type="evidence" value="ECO:0007669"/>
    <property type="project" value="InterPro"/>
</dbReference>
<comment type="similarity">
    <text evidence="1">Belongs to the CNOT2/3/5 family.</text>
</comment>
<organism evidence="5 6">
    <name type="scientific">Cryptosporidium xiaoi</name>
    <dbReference type="NCBI Taxonomy" id="659607"/>
    <lineage>
        <taxon>Eukaryota</taxon>
        <taxon>Sar</taxon>
        <taxon>Alveolata</taxon>
        <taxon>Apicomplexa</taxon>
        <taxon>Conoidasida</taxon>
        <taxon>Coccidia</taxon>
        <taxon>Eucoccidiorida</taxon>
        <taxon>Eimeriorina</taxon>
        <taxon>Cryptosporidiidae</taxon>
        <taxon>Cryptosporidium</taxon>
    </lineage>
</organism>
<dbReference type="Pfam" id="PF04153">
    <property type="entry name" value="NOT2_3_5_C"/>
    <property type="match status" value="1"/>
</dbReference>
<dbReference type="InterPro" id="IPR040168">
    <property type="entry name" value="Not2/3/5"/>
</dbReference>
<sequence>MHAGYSDFISRLKLEFNNVFPSLTTLSSYKIETRPIEDDIEEIKKKAEEVMQKYESKVDFLEIPESDRQKLEECYKSIINIKKVISRYEEKINTHDVDNNLEEYNKSLLKEMSKLEISGHSLDEGVSENESCVNSEETFNNFFEDNENLDGYSEDDYFTEKELPTEYKNSMGFYVELFPRICTDALDFSFENKLTMNDSIGKHIQYTPRMVWHNPRGDFPSVTLFDFHNPWLFDKLDLDTLFFIFYFQQGTFQQFLAIQELKKKKWRFHKKCFAWFFKRSDSKVINDDVDVADYVYFDFEKDWCQKIKNDFAFEFIHLDNTQVIEKKFSELVKFDNGVNSETIISDDDDVELVTEK</sequence>
<protein>
    <submittedName>
        <fullName evidence="5">Regena domain (CCR-Not complex subunit 3)</fullName>
    </submittedName>
</protein>
<comment type="caution">
    <text evidence="5">The sequence shown here is derived from an EMBL/GenBank/DDBJ whole genome shotgun (WGS) entry which is preliminary data.</text>
</comment>
<evidence type="ECO:0000259" key="4">
    <source>
        <dbReference type="Pfam" id="PF04153"/>
    </source>
</evidence>
<gene>
    <name evidence="5" type="ORF">RS030_152342</name>
</gene>
<keyword evidence="6" id="KW-1185">Reference proteome</keyword>
<dbReference type="Gene3D" id="2.30.30.1020">
    <property type="entry name" value="CCR4-NOT complex subunit 2/3/5, C-terminal domain"/>
    <property type="match status" value="1"/>
</dbReference>
<dbReference type="InterPro" id="IPR038635">
    <property type="entry name" value="CCR4-NOT_su2/3/5_C_sf"/>
</dbReference>
<evidence type="ECO:0000313" key="6">
    <source>
        <dbReference type="Proteomes" id="UP001311799"/>
    </source>
</evidence>
<dbReference type="InterPro" id="IPR007282">
    <property type="entry name" value="NOT2/3/5_C"/>
</dbReference>
<proteinExistence type="inferred from homology"/>